<name>A0AAV8T2Z2_9ROSI</name>
<dbReference type="FunFam" id="3.40.50.2000:FF:000037">
    <property type="entry name" value="Glycosyltransferase"/>
    <property type="match status" value="1"/>
</dbReference>
<keyword evidence="5" id="KW-1185">Reference proteome</keyword>
<keyword evidence="2" id="KW-0328">Glycosyltransferase</keyword>
<protein>
    <recommendedName>
        <fullName evidence="6">Glycosyltransferase</fullName>
    </recommendedName>
</protein>
<evidence type="ECO:0000256" key="3">
    <source>
        <dbReference type="ARBA" id="ARBA00022679"/>
    </source>
</evidence>
<evidence type="ECO:0000313" key="4">
    <source>
        <dbReference type="EMBL" id="KAJ8761126.1"/>
    </source>
</evidence>
<comment type="caution">
    <text evidence="4">The sequence shown here is derived from an EMBL/GenBank/DDBJ whole genome shotgun (WGS) entry which is preliminary data.</text>
</comment>
<dbReference type="InterPro" id="IPR050481">
    <property type="entry name" value="UDP-glycosyltransf_plant"/>
</dbReference>
<dbReference type="Proteomes" id="UP001159364">
    <property type="component" value="Linkage Group LG06"/>
</dbReference>
<dbReference type="GO" id="GO:0035251">
    <property type="term" value="F:UDP-glucosyltransferase activity"/>
    <property type="evidence" value="ECO:0007669"/>
    <property type="project" value="InterPro"/>
</dbReference>
<dbReference type="AlphaFoldDB" id="A0AAV8T2Z2"/>
<dbReference type="EMBL" id="JAIWQS010000006">
    <property type="protein sequence ID" value="KAJ8761126.1"/>
    <property type="molecule type" value="Genomic_DNA"/>
</dbReference>
<dbReference type="PANTHER" id="PTHR48049:SF167">
    <property type="entry name" value="GLYCOSYLTRANSFERASE"/>
    <property type="match status" value="1"/>
</dbReference>
<dbReference type="Pfam" id="PF00201">
    <property type="entry name" value="UDPGT"/>
    <property type="match status" value="1"/>
</dbReference>
<evidence type="ECO:0000313" key="5">
    <source>
        <dbReference type="Proteomes" id="UP001159364"/>
    </source>
</evidence>
<proteinExistence type="inferred from homology"/>
<dbReference type="InterPro" id="IPR002213">
    <property type="entry name" value="UDP_glucos_trans"/>
</dbReference>
<dbReference type="Gene3D" id="3.40.50.2000">
    <property type="entry name" value="Glycogen Phosphorylase B"/>
    <property type="match status" value="2"/>
</dbReference>
<comment type="similarity">
    <text evidence="1">Belongs to the UDP-glycosyltransferase family.</text>
</comment>
<keyword evidence="3" id="KW-0808">Transferase</keyword>
<sequence length="439" mass="48515">MTDRTLHILVYPWFAFGHLTPFLHMSNKLADRGHKISFLLPKKAILKLESFNLHPCLITFIPITVPHVDGLPPGTETTADVPFQLQHLLVTAMDLTEPVVEAHLLDLKPDLVFSDFACWLPTLARKMDVKSVQYCIVSSATVGYLLRRESEIHDKRLIEADLKQPPPGFPPSSIRLHAHETRGLAAVHVSPSGSGMSFMERQLSSLEKCDAISFKTCVEMEGSYCNYVESAFGKPVILAGPVVPEPPNSTLEEQFAKMLEKFQDGTLVFCAFGSECVLQKDQFQGHRSSLLLGLELTGIPFLAALKPPVGVETVESALPEGFGKRIQGRGFVYGGWVQQQLILKHPSVGCFVTHCGSGSLSEVMINKCQIVLLPNFGDQLINARLMGGDLKVGVEVENDEETGLFTRDGVYRAVKAVMDDDSEVGKEVRSNHTKWRDSF</sequence>
<dbReference type="CDD" id="cd03784">
    <property type="entry name" value="GT1_Gtf-like"/>
    <property type="match status" value="1"/>
</dbReference>
<evidence type="ECO:0000256" key="2">
    <source>
        <dbReference type="ARBA" id="ARBA00022676"/>
    </source>
</evidence>
<accession>A0AAV8T2Z2</accession>
<organism evidence="4 5">
    <name type="scientific">Erythroxylum novogranatense</name>
    <dbReference type="NCBI Taxonomy" id="1862640"/>
    <lineage>
        <taxon>Eukaryota</taxon>
        <taxon>Viridiplantae</taxon>
        <taxon>Streptophyta</taxon>
        <taxon>Embryophyta</taxon>
        <taxon>Tracheophyta</taxon>
        <taxon>Spermatophyta</taxon>
        <taxon>Magnoliopsida</taxon>
        <taxon>eudicotyledons</taxon>
        <taxon>Gunneridae</taxon>
        <taxon>Pentapetalae</taxon>
        <taxon>rosids</taxon>
        <taxon>fabids</taxon>
        <taxon>Malpighiales</taxon>
        <taxon>Erythroxylaceae</taxon>
        <taxon>Erythroxylum</taxon>
    </lineage>
</organism>
<dbReference type="SUPFAM" id="SSF53756">
    <property type="entry name" value="UDP-Glycosyltransferase/glycogen phosphorylase"/>
    <property type="match status" value="1"/>
</dbReference>
<dbReference type="PANTHER" id="PTHR48049">
    <property type="entry name" value="GLYCOSYLTRANSFERASE"/>
    <property type="match status" value="1"/>
</dbReference>
<gene>
    <name evidence="4" type="ORF">K2173_000805</name>
</gene>
<evidence type="ECO:0000256" key="1">
    <source>
        <dbReference type="ARBA" id="ARBA00009995"/>
    </source>
</evidence>
<dbReference type="FunFam" id="3.40.50.2000:FF:000087">
    <property type="entry name" value="Glycosyltransferase"/>
    <property type="match status" value="1"/>
</dbReference>
<evidence type="ECO:0008006" key="6">
    <source>
        <dbReference type="Google" id="ProtNLM"/>
    </source>
</evidence>
<reference evidence="4 5" key="1">
    <citation type="submission" date="2021-09" db="EMBL/GenBank/DDBJ databases">
        <title>Genomic insights and catalytic innovation underlie evolution of tropane alkaloids biosynthesis.</title>
        <authorList>
            <person name="Wang Y.-J."/>
            <person name="Tian T."/>
            <person name="Huang J.-P."/>
            <person name="Huang S.-X."/>
        </authorList>
    </citation>
    <scope>NUCLEOTIDE SEQUENCE [LARGE SCALE GENOMIC DNA]</scope>
    <source>
        <strain evidence="4">KIB-2018</strain>
        <tissue evidence="4">Leaf</tissue>
    </source>
</reference>